<dbReference type="InterPro" id="IPR007712">
    <property type="entry name" value="RelE/ParE_toxin"/>
</dbReference>
<dbReference type="Proteomes" id="UP000249620">
    <property type="component" value="Unassembled WGS sequence"/>
</dbReference>
<keyword evidence="1" id="KW-1277">Toxin-antitoxin system</keyword>
<evidence type="ECO:0000313" key="2">
    <source>
        <dbReference type="EMBL" id="RAK21004.1"/>
    </source>
</evidence>
<dbReference type="Gene3D" id="3.30.2310.20">
    <property type="entry name" value="RelE-like"/>
    <property type="match status" value="1"/>
</dbReference>
<organism evidence="2 3">
    <name type="scientific">Flavobacterium aquaticum</name>
    <dbReference type="NCBI Taxonomy" id="1236486"/>
    <lineage>
        <taxon>Bacteria</taxon>
        <taxon>Pseudomonadati</taxon>
        <taxon>Bacteroidota</taxon>
        <taxon>Flavobacteriia</taxon>
        <taxon>Flavobacteriales</taxon>
        <taxon>Flavobacteriaceae</taxon>
        <taxon>Flavobacterium</taxon>
    </lineage>
</organism>
<reference evidence="2 3" key="1">
    <citation type="submission" date="2018-06" db="EMBL/GenBank/DDBJ databases">
        <title>Genomic Encyclopedia of Type Strains, Phase III (KMG-III): the genomes of soil and plant-associated and newly described type strains.</title>
        <authorList>
            <person name="Whitman W."/>
        </authorList>
    </citation>
    <scope>NUCLEOTIDE SEQUENCE [LARGE SCALE GENOMIC DNA]</scope>
    <source>
        <strain evidence="2 3">CGMCC 1.12398</strain>
    </source>
</reference>
<dbReference type="OrthoDB" id="1098070at2"/>
<accession>A0A327YJ37</accession>
<comment type="caution">
    <text evidence="2">The sequence shown here is derived from an EMBL/GenBank/DDBJ whole genome shotgun (WGS) entry which is preliminary data.</text>
</comment>
<keyword evidence="3" id="KW-1185">Reference proteome</keyword>
<proteinExistence type="predicted"/>
<dbReference type="RefSeq" id="WP_111567396.1">
    <property type="nucleotide sequence ID" value="NZ_QLMI01000006.1"/>
</dbReference>
<evidence type="ECO:0000313" key="3">
    <source>
        <dbReference type="Proteomes" id="UP000249620"/>
    </source>
</evidence>
<gene>
    <name evidence="2" type="ORF">B0I03_106115</name>
</gene>
<protein>
    <submittedName>
        <fullName evidence="2">Plasmid stabilization system protein ParE</fullName>
    </submittedName>
</protein>
<dbReference type="AlphaFoldDB" id="A0A327YJ37"/>
<name>A0A327YJ37_9FLAO</name>
<dbReference type="InterPro" id="IPR035093">
    <property type="entry name" value="RelE/ParE_toxin_dom_sf"/>
</dbReference>
<sequence length="99" mass="11595">MRKLVLTTLARENLKDVFEFIEAEFGVNSRVKFANKVSKSLNLIVKNPELFPKSELNIRIHKCVITKQSTLYYTYTIKEIKVLSVFDTRQNPSKIKKFI</sequence>
<evidence type="ECO:0000256" key="1">
    <source>
        <dbReference type="ARBA" id="ARBA00022649"/>
    </source>
</evidence>
<dbReference type="Pfam" id="PF05016">
    <property type="entry name" value="ParE_toxin"/>
    <property type="match status" value="1"/>
</dbReference>
<dbReference type="EMBL" id="QLMI01000006">
    <property type="protein sequence ID" value="RAK21004.1"/>
    <property type="molecule type" value="Genomic_DNA"/>
</dbReference>